<accession>A0A0A9GCU6</accession>
<organism evidence="4">
    <name type="scientific">Arundo donax</name>
    <name type="common">Giant reed</name>
    <name type="synonym">Donax arundinaceus</name>
    <dbReference type="NCBI Taxonomy" id="35708"/>
    <lineage>
        <taxon>Eukaryota</taxon>
        <taxon>Viridiplantae</taxon>
        <taxon>Streptophyta</taxon>
        <taxon>Embryophyta</taxon>
        <taxon>Tracheophyta</taxon>
        <taxon>Spermatophyta</taxon>
        <taxon>Magnoliopsida</taxon>
        <taxon>Liliopsida</taxon>
        <taxon>Poales</taxon>
        <taxon>Poaceae</taxon>
        <taxon>PACMAD clade</taxon>
        <taxon>Arundinoideae</taxon>
        <taxon>Arundineae</taxon>
        <taxon>Arundo</taxon>
    </lineage>
</organism>
<evidence type="ECO:0000256" key="3">
    <source>
        <dbReference type="SAM" id="MobiDB-lite"/>
    </source>
</evidence>
<feature type="compositionally biased region" description="Gly residues" evidence="3">
    <location>
        <begin position="46"/>
        <end position="59"/>
    </location>
</feature>
<comment type="similarity">
    <text evidence="1">Belongs to the UDP-glycosyltransferase family.</text>
</comment>
<feature type="region of interest" description="Disordered" evidence="3">
    <location>
        <begin position="46"/>
        <end position="121"/>
    </location>
</feature>
<reference evidence="4" key="1">
    <citation type="submission" date="2014-09" db="EMBL/GenBank/DDBJ databases">
        <authorList>
            <person name="Magalhaes I.L.F."/>
            <person name="Oliveira U."/>
            <person name="Santos F.R."/>
            <person name="Vidigal T.H.D.A."/>
            <person name="Brescovit A.D."/>
            <person name="Santos A.J."/>
        </authorList>
    </citation>
    <scope>NUCLEOTIDE SEQUENCE</scope>
    <source>
        <tissue evidence="4">Shoot tissue taken approximately 20 cm above the soil surface</tissue>
    </source>
</reference>
<dbReference type="PANTHER" id="PTHR48047:SF79">
    <property type="entry name" value="GLYCOSYLTRANSFERASE"/>
    <property type="match status" value="1"/>
</dbReference>
<reference evidence="4" key="2">
    <citation type="journal article" date="2015" name="Data Brief">
        <title>Shoot transcriptome of the giant reed, Arundo donax.</title>
        <authorList>
            <person name="Barrero R.A."/>
            <person name="Guerrero F.D."/>
            <person name="Moolhuijzen P."/>
            <person name="Goolsby J.A."/>
            <person name="Tidwell J."/>
            <person name="Bellgard S.E."/>
            <person name="Bellgard M.I."/>
        </authorList>
    </citation>
    <scope>NUCLEOTIDE SEQUENCE</scope>
    <source>
        <tissue evidence="4">Shoot tissue taken approximately 20 cm above the soil surface</tissue>
    </source>
</reference>
<dbReference type="PANTHER" id="PTHR48047">
    <property type="entry name" value="GLYCOSYLTRANSFERASE"/>
    <property type="match status" value="1"/>
</dbReference>
<sequence>MRILAHPSTGAFLTHCGWNSVLESLSHGVPLIGWAPGGGAVLQREAGGGVGRLRGGGAREPGELGGDERGGGRDRGDGDGRDGEGWRDEEEGGGGRARDGGRVGAARRLVGGEFGGVPEMR</sequence>
<proteinExistence type="inferred from homology"/>
<dbReference type="InterPro" id="IPR002213">
    <property type="entry name" value="UDP_glucos_trans"/>
</dbReference>
<evidence type="ECO:0000256" key="2">
    <source>
        <dbReference type="ARBA" id="ARBA00022679"/>
    </source>
</evidence>
<dbReference type="Pfam" id="PF00201">
    <property type="entry name" value="UDPGT"/>
    <property type="match status" value="1"/>
</dbReference>
<name>A0A0A9GCU6_ARUDO</name>
<dbReference type="SUPFAM" id="SSF53756">
    <property type="entry name" value="UDP-Glycosyltransferase/glycogen phosphorylase"/>
    <property type="match status" value="1"/>
</dbReference>
<dbReference type="EMBL" id="GBRH01175569">
    <property type="protein sequence ID" value="JAE22327.1"/>
    <property type="molecule type" value="Transcribed_RNA"/>
</dbReference>
<dbReference type="GO" id="GO:0035251">
    <property type="term" value="F:UDP-glucosyltransferase activity"/>
    <property type="evidence" value="ECO:0007669"/>
    <property type="project" value="TreeGrafter"/>
</dbReference>
<dbReference type="AlphaFoldDB" id="A0A0A9GCU6"/>
<keyword evidence="2" id="KW-0808">Transferase</keyword>
<protein>
    <submittedName>
        <fullName evidence="4">Uncharacterized protein</fullName>
    </submittedName>
</protein>
<evidence type="ECO:0000313" key="4">
    <source>
        <dbReference type="EMBL" id="JAE22327.1"/>
    </source>
</evidence>
<dbReference type="Gene3D" id="3.40.50.2000">
    <property type="entry name" value="Glycogen Phosphorylase B"/>
    <property type="match status" value="1"/>
</dbReference>
<evidence type="ECO:0000256" key="1">
    <source>
        <dbReference type="ARBA" id="ARBA00009995"/>
    </source>
</evidence>
<feature type="compositionally biased region" description="Basic and acidic residues" evidence="3">
    <location>
        <begin position="60"/>
        <end position="86"/>
    </location>
</feature>